<dbReference type="Proteomes" id="UP000242180">
    <property type="component" value="Unassembled WGS sequence"/>
</dbReference>
<gene>
    <name evidence="1" type="ORF">BCR43DRAFT_493794</name>
</gene>
<organism evidence="1 2">
    <name type="scientific">Syncephalastrum racemosum</name>
    <name type="common">Filamentous fungus</name>
    <dbReference type="NCBI Taxonomy" id="13706"/>
    <lineage>
        <taxon>Eukaryota</taxon>
        <taxon>Fungi</taxon>
        <taxon>Fungi incertae sedis</taxon>
        <taxon>Mucoromycota</taxon>
        <taxon>Mucoromycotina</taxon>
        <taxon>Mucoromycetes</taxon>
        <taxon>Mucorales</taxon>
        <taxon>Syncephalastraceae</taxon>
        <taxon>Syncephalastrum</taxon>
    </lineage>
</organism>
<dbReference type="PANTHER" id="PTHR38926">
    <property type="entry name" value="F-BOX DOMAIN CONTAINING PROTEIN, EXPRESSED"/>
    <property type="match status" value="1"/>
</dbReference>
<dbReference type="InParanoid" id="A0A1X2HB94"/>
<proteinExistence type="predicted"/>
<dbReference type="SUPFAM" id="SSF52047">
    <property type="entry name" value="RNI-like"/>
    <property type="match status" value="1"/>
</dbReference>
<evidence type="ECO:0000313" key="1">
    <source>
        <dbReference type="EMBL" id="ORY95908.1"/>
    </source>
</evidence>
<accession>A0A1X2HB94</accession>
<protein>
    <submittedName>
        <fullName evidence="1">Uncharacterized protein</fullName>
    </submittedName>
</protein>
<reference evidence="1 2" key="1">
    <citation type="submission" date="2016-07" db="EMBL/GenBank/DDBJ databases">
        <title>Pervasive Adenine N6-methylation of Active Genes in Fungi.</title>
        <authorList>
            <consortium name="DOE Joint Genome Institute"/>
            <person name="Mondo S.J."/>
            <person name="Dannebaum R.O."/>
            <person name="Kuo R.C."/>
            <person name="Labutti K."/>
            <person name="Haridas S."/>
            <person name="Kuo A."/>
            <person name="Salamov A."/>
            <person name="Ahrendt S.R."/>
            <person name="Lipzen A."/>
            <person name="Sullivan W."/>
            <person name="Andreopoulos W.B."/>
            <person name="Clum A."/>
            <person name="Lindquist E."/>
            <person name="Daum C."/>
            <person name="Ramamoorthy G.K."/>
            <person name="Gryganskyi A."/>
            <person name="Culley D."/>
            <person name="Magnuson J.K."/>
            <person name="James T.Y."/>
            <person name="O'Malley M.A."/>
            <person name="Stajich J.E."/>
            <person name="Spatafora J.W."/>
            <person name="Visel A."/>
            <person name="Grigoriev I.V."/>
        </authorList>
    </citation>
    <scope>NUCLEOTIDE SEQUENCE [LARGE SCALE GENOMIC DNA]</scope>
    <source>
        <strain evidence="1 2">NRRL 2496</strain>
    </source>
</reference>
<sequence length="572" mass="64737">MVRSASALVGQTKHTGYIGKVSLFPLEEAFRERIIQLKQSSDKQRDPMTCLPPELITHVFGYVPEQRMVSRRVSRIWCNTLDQLPVWRHIKITKDGSEFLTGIMPDSPLIDFTDPLAREGPKLNSQTQQLTWSTYFPPEYVVNILAERGCSQLRSLNLILKNGPLRKVFAELSLPPAHTLMAPFLTDLTLKVNEQHCCLILRLLALLPQLVSLQYKQRRHKGLAAESPLLSGASFPTGPHRLRRLQCLGQSFSRKELACLPPLLPDLESLIVEQVVNMETSEILIAFTKQCQKLQTIVWADHVGPLLDTLSPKSYQLNSATAIKSTTSHGPRGSNYFLLDGVFPLSADMHHFFPRNQHTLELLQFVGKMDTRPLIQNHGFRQLFFPQLRYLSLRSSFFPVADSLPHILSLCPNLEELSISDIELFVDADPQAIAGLPKLHTLRIDGCFYDSGFLEELFDLIVALDRPLATLTILDHFVGDQWITELMLRRLGDIATLRKLVLDTMFHETWDGHIDAFLRHAQLSGLAKNLQYLDIFSHMIAAKPLWLVLLHSVFTAAHITPGFRFDKGVVAL</sequence>
<name>A0A1X2HB94_SYNRA</name>
<comment type="caution">
    <text evidence="1">The sequence shown here is derived from an EMBL/GenBank/DDBJ whole genome shotgun (WGS) entry which is preliminary data.</text>
</comment>
<dbReference type="Gene3D" id="3.80.10.10">
    <property type="entry name" value="Ribonuclease Inhibitor"/>
    <property type="match status" value="1"/>
</dbReference>
<dbReference type="Gene3D" id="1.20.1280.50">
    <property type="match status" value="1"/>
</dbReference>
<evidence type="ECO:0000313" key="2">
    <source>
        <dbReference type="Proteomes" id="UP000242180"/>
    </source>
</evidence>
<dbReference type="EMBL" id="MCGN01000006">
    <property type="protein sequence ID" value="ORY95908.1"/>
    <property type="molecule type" value="Genomic_DNA"/>
</dbReference>
<dbReference type="AlphaFoldDB" id="A0A1X2HB94"/>
<dbReference type="InterPro" id="IPR036047">
    <property type="entry name" value="F-box-like_dom_sf"/>
</dbReference>
<keyword evidence="2" id="KW-1185">Reference proteome</keyword>
<dbReference type="PANTHER" id="PTHR38926:SF5">
    <property type="entry name" value="F-BOX AND LEUCINE-RICH REPEAT PROTEIN 6"/>
    <property type="match status" value="1"/>
</dbReference>
<dbReference type="InterPro" id="IPR032675">
    <property type="entry name" value="LRR_dom_sf"/>
</dbReference>
<dbReference type="SUPFAM" id="SSF81383">
    <property type="entry name" value="F-box domain"/>
    <property type="match status" value="1"/>
</dbReference>